<dbReference type="GO" id="GO:0006631">
    <property type="term" value="P:fatty acid metabolic process"/>
    <property type="evidence" value="ECO:0007669"/>
    <property type="project" value="InterPro"/>
</dbReference>
<comment type="caution">
    <text evidence="3">The sequence shown here is derived from an EMBL/GenBank/DDBJ whole genome shotgun (WGS) entry which is preliminary data.</text>
</comment>
<dbReference type="InterPro" id="IPR006176">
    <property type="entry name" value="3-OHacyl-CoA_DH_NAD-bd"/>
</dbReference>
<evidence type="ECO:0000256" key="1">
    <source>
        <dbReference type="SAM" id="MobiDB-lite"/>
    </source>
</evidence>
<gene>
    <name evidence="3" type="ORF">CAL28_15885</name>
</gene>
<accession>A0A261UJ13</accession>
<dbReference type="Proteomes" id="UP000215767">
    <property type="component" value="Unassembled WGS sequence"/>
</dbReference>
<evidence type="ECO:0000313" key="4">
    <source>
        <dbReference type="Proteomes" id="UP000215767"/>
    </source>
</evidence>
<protein>
    <recommendedName>
        <fullName evidence="2">3-hydroxyacyl-CoA dehydrogenase NAD binding domain-containing protein</fullName>
    </recommendedName>
</protein>
<dbReference type="OrthoDB" id="9803287at2"/>
<feature type="compositionally biased region" description="Low complexity" evidence="1">
    <location>
        <begin position="117"/>
        <end position="128"/>
    </location>
</feature>
<dbReference type="Pfam" id="PF02737">
    <property type="entry name" value="3HCDH_N"/>
    <property type="match status" value="1"/>
</dbReference>
<sequence>MRSFDVSRRIALFQELDTLASVGAVIASSTSGVRPGTFTAGLAHRERCLVAHPPNHDQPGRVVAVHGGRHRDRRGSVLQIATHVAGRLRRESRLRAQWGEPYAGRSRASHRARLDTRPAPMSRRSSAR</sequence>
<evidence type="ECO:0000259" key="2">
    <source>
        <dbReference type="Pfam" id="PF02737"/>
    </source>
</evidence>
<proteinExistence type="predicted"/>
<dbReference type="EMBL" id="NEVS01000004">
    <property type="protein sequence ID" value="OZI60853.1"/>
    <property type="molecule type" value="Genomic_DNA"/>
</dbReference>
<dbReference type="GO" id="GO:0070403">
    <property type="term" value="F:NAD+ binding"/>
    <property type="evidence" value="ECO:0007669"/>
    <property type="project" value="InterPro"/>
</dbReference>
<name>A0A261UJ13_9BORD</name>
<feature type="domain" description="3-hydroxyacyl-CoA dehydrogenase NAD binding" evidence="2">
    <location>
        <begin position="11"/>
        <end position="63"/>
    </location>
</feature>
<organism evidence="3 4">
    <name type="scientific">Bordetella genomosp. 11</name>
    <dbReference type="NCBI Taxonomy" id="1416808"/>
    <lineage>
        <taxon>Bacteria</taxon>
        <taxon>Pseudomonadati</taxon>
        <taxon>Pseudomonadota</taxon>
        <taxon>Betaproteobacteria</taxon>
        <taxon>Burkholderiales</taxon>
        <taxon>Alcaligenaceae</taxon>
        <taxon>Bordetella</taxon>
    </lineage>
</organism>
<reference evidence="4" key="1">
    <citation type="submission" date="2017-05" db="EMBL/GenBank/DDBJ databases">
        <title>Complete and WGS of Bordetella genogroups.</title>
        <authorList>
            <person name="Spilker T."/>
            <person name="Lipuma J."/>
        </authorList>
    </citation>
    <scope>NUCLEOTIDE SEQUENCE [LARGE SCALE GENOMIC DNA]</scope>
    <source>
        <strain evidence="4">AU8856</strain>
    </source>
</reference>
<evidence type="ECO:0000313" key="3">
    <source>
        <dbReference type="EMBL" id="OZI60853.1"/>
    </source>
</evidence>
<dbReference type="Gene3D" id="3.40.50.720">
    <property type="entry name" value="NAD(P)-binding Rossmann-like Domain"/>
    <property type="match status" value="1"/>
</dbReference>
<dbReference type="AlphaFoldDB" id="A0A261UJ13"/>
<feature type="region of interest" description="Disordered" evidence="1">
    <location>
        <begin position="95"/>
        <end position="128"/>
    </location>
</feature>
<keyword evidence="4" id="KW-1185">Reference proteome</keyword>